<evidence type="ECO:0000256" key="1">
    <source>
        <dbReference type="ARBA" id="ARBA00004651"/>
    </source>
</evidence>
<keyword evidence="3" id="KW-1003">Cell membrane</keyword>
<organism evidence="10 11">
    <name type="scientific">Mangrovactinospora gilvigrisea</name>
    <dbReference type="NCBI Taxonomy" id="1428644"/>
    <lineage>
        <taxon>Bacteria</taxon>
        <taxon>Bacillati</taxon>
        <taxon>Actinomycetota</taxon>
        <taxon>Actinomycetes</taxon>
        <taxon>Kitasatosporales</taxon>
        <taxon>Streptomycetaceae</taxon>
        <taxon>Mangrovactinospora</taxon>
    </lineage>
</organism>
<evidence type="ECO:0000256" key="9">
    <source>
        <dbReference type="SAM" id="Phobius"/>
    </source>
</evidence>
<dbReference type="Proteomes" id="UP000243342">
    <property type="component" value="Unassembled WGS sequence"/>
</dbReference>
<feature type="transmembrane region" description="Helical" evidence="9">
    <location>
        <begin position="143"/>
        <end position="162"/>
    </location>
</feature>
<dbReference type="InterPro" id="IPR009825">
    <property type="entry name" value="ECF_substrate-spec-like"/>
</dbReference>
<comment type="similarity">
    <text evidence="2">Belongs to the MreD family.</text>
</comment>
<dbReference type="STRING" id="1428644.BIV57_09160"/>
<evidence type="ECO:0000256" key="3">
    <source>
        <dbReference type="ARBA" id="ARBA00022475"/>
    </source>
</evidence>
<keyword evidence="5" id="KW-0133">Cell shape</keyword>
<evidence type="ECO:0000256" key="2">
    <source>
        <dbReference type="ARBA" id="ARBA00007776"/>
    </source>
</evidence>
<proteinExistence type="inferred from homology"/>
<dbReference type="EMBL" id="MLCF01000043">
    <property type="protein sequence ID" value="OIV37736.1"/>
    <property type="molecule type" value="Genomic_DNA"/>
</dbReference>
<dbReference type="RefSeq" id="WP_071656237.1">
    <property type="nucleotide sequence ID" value="NZ_MLCF01000043.1"/>
</dbReference>
<accession>A0A1J7C883</accession>
<sequence length="224" mass="22490">MLMKQIPLCAAALIAALLVEVTILARLHLPGAVPDLVLVVVVGLALVYGPRAGCLLGFCGGLLVDLAPPSDHAAGRYALVLTVVGYAVGLIRREAGQLRSALGGLLAVAAATVCGTLLFAVVGQITGDNGTGHLPLSELTITALIYNVLMAPFVVPAVMALARRTVSDPVARTLGGSAESAGAGGGGGPAAASGFAMPRIRAPRSGARLGRRGGSVKLKGGYRR</sequence>
<dbReference type="Pfam" id="PF07155">
    <property type="entry name" value="ECF-ribofla_trS"/>
    <property type="match status" value="1"/>
</dbReference>
<evidence type="ECO:0000256" key="7">
    <source>
        <dbReference type="ARBA" id="ARBA00023136"/>
    </source>
</evidence>
<comment type="caution">
    <text evidence="10">The sequence shown here is derived from an EMBL/GenBank/DDBJ whole genome shotgun (WGS) entry which is preliminary data.</text>
</comment>
<dbReference type="NCBIfam" id="TIGR03426">
    <property type="entry name" value="shape_MreD"/>
    <property type="match status" value="1"/>
</dbReference>
<feature type="region of interest" description="Disordered" evidence="8">
    <location>
        <begin position="201"/>
        <end position="224"/>
    </location>
</feature>
<evidence type="ECO:0000256" key="5">
    <source>
        <dbReference type="ARBA" id="ARBA00022960"/>
    </source>
</evidence>
<dbReference type="AlphaFoldDB" id="A0A1J7C883"/>
<reference evidence="10 11" key="1">
    <citation type="submission" date="2016-10" db="EMBL/GenBank/DDBJ databases">
        <title>Genome sequence of Streptomyces gilvigriseus MUSC 26.</title>
        <authorList>
            <person name="Lee L.-H."/>
            <person name="Ser H.-L."/>
        </authorList>
    </citation>
    <scope>NUCLEOTIDE SEQUENCE [LARGE SCALE GENOMIC DNA]</scope>
    <source>
        <strain evidence="10 11">MUSC 26</strain>
    </source>
</reference>
<dbReference type="InterPro" id="IPR007227">
    <property type="entry name" value="Cell_shape_determining_MreD"/>
</dbReference>
<keyword evidence="11" id="KW-1185">Reference proteome</keyword>
<evidence type="ECO:0000256" key="4">
    <source>
        <dbReference type="ARBA" id="ARBA00022692"/>
    </source>
</evidence>
<evidence type="ECO:0000313" key="10">
    <source>
        <dbReference type="EMBL" id="OIV37736.1"/>
    </source>
</evidence>
<feature type="transmembrane region" description="Helical" evidence="9">
    <location>
        <begin position="103"/>
        <end position="123"/>
    </location>
</feature>
<dbReference type="GO" id="GO:0008360">
    <property type="term" value="P:regulation of cell shape"/>
    <property type="evidence" value="ECO:0007669"/>
    <property type="project" value="UniProtKB-KW"/>
</dbReference>
<name>A0A1J7C883_9ACTN</name>
<feature type="transmembrane region" description="Helical" evidence="9">
    <location>
        <begin position="74"/>
        <end position="91"/>
    </location>
</feature>
<dbReference type="GO" id="GO:0005886">
    <property type="term" value="C:plasma membrane"/>
    <property type="evidence" value="ECO:0007669"/>
    <property type="project" value="UniProtKB-SubCell"/>
</dbReference>
<evidence type="ECO:0000256" key="6">
    <source>
        <dbReference type="ARBA" id="ARBA00022989"/>
    </source>
</evidence>
<dbReference type="Gene3D" id="1.10.1760.20">
    <property type="match status" value="1"/>
</dbReference>
<keyword evidence="7 9" id="KW-0472">Membrane</keyword>
<comment type="subcellular location">
    <subcellularLocation>
        <location evidence="1">Cell membrane</location>
        <topology evidence="1">Multi-pass membrane protein</topology>
    </subcellularLocation>
</comment>
<gene>
    <name evidence="10" type="ORF">BIV57_09160</name>
</gene>
<keyword evidence="4 9" id="KW-0812">Transmembrane</keyword>
<evidence type="ECO:0000256" key="8">
    <source>
        <dbReference type="SAM" id="MobiDB-lite"/>
    </source>
</evidence>
<keyword evidence="6 9" id="KW-1133">Transmembrane helix</keyword>
<evidence type="ECO:0000313" key="11">
    <source>
        <dbReference type="Proteomes" id="UP000243342"/>
    </source>
</evidence>
<protein>
    <submittedName>
        <fullName evidence="10">Rod shape-determining protein MreD</fullName>
    </submittedName>
</protein>
<dbReference type="OrthoDB" id="3473300at2"/>